<comment type="caution">
    <text evidence="1">The sequence shown here is derived from an EMBL/GenBank/DDBJ whole genome shotgun (WGS) entry which is preliminary data.</text>
</comment>
<protein>
    <submittedName>
        <fullName evidence="1">Uncharacterized protein</fullName>
    </submittedName>
</protein>
<name>A0A9X2MSR9_9BACL</name>
<dbReference type="AlphaFoldDB" id="A0A9X2MSR9"/>
<organism evidence="1 2">
    <name type="scientific">Paenibacillus soyae</name>
    <dbReference type="NCBI Taxonomy" id="2969249"/>
    <lineage>
        <taxon>Bacteria</taxon>
        <taxon>Bacillati</taxon>
        <taxon>Bacillota</taxon>
        <taxon>Bacilli</taxon>
        <taxon>Bacillales</taxon>
        <taxon>Paenibacillaceae</taxon>
        <taxon>Paenibacillus</taxon>
    </lineage>
</organism>
<reference evidence="1" key="1">
    <citation type="submission" date="2022-08" db="EMBL/GenBank/DDBJ databases">
        <title>The genomic sequence of strain Paenibacillus sp. SCIV0701.</title>
        <authorList>
            <person name="Zhao H."/>
        </authorList>
    </citation>
    <scope>NUCLEOTIDE SEQUENCE</scope>
    <source>
        <strain evidence="1">SCIV0701</strain>
    </source>
</reference>
<dbReference type="RefSeq" id="WP_257448598.1">
    <property type="nucleotide sequence ID" value="NZ_JANIPJ010000013.1"/>
</dbReference>
<evidence type="ECO:0000313" key="2">
    <source>
        <dbReference type="Proteomes" id="UP001141950"/>
    </source>
</evidence>
<dbReference type="Proteomes" id="UP001141950">
    <property type="component" value="Unassembled WGS sequence"/>
</dbReference>
<keyword evidence="2" id="KW-1185">Reference proteome</keyword>
<gene>
    <name evidence="1" type="ORF">NQZ67_17925</name>
</gene>
<evidence type="ECO:0000313" key="1">
    <source>
        <dbReference type="EMBL" id="MCR2805765.1"/>
    </source>
</evidence>
<dbReference type="EMBL" id="JANIPJ010000013">
    <property type="protein sequence ID" value="MCR2805765.1"/>
    <property type="molecule type" value="Genomic_DNA"/>
</dbReference>
<sequence length="355" mass="39804">MMTKTALEGYRFAGMHRSCVGAVKSCLQYYGTDDSSAWVYGITGGAFLMIVDEELSAPLVGDPEESMFALSQHLGLNIRGTNEAADSGPALEALQLEAWELARTALDRGVPAFAKELDLGNETSLIYGYDETGYYTHSWHSGPGLHEGADGVVPWTMLGRSYCPCAACRARAENGEKRKHVYRGLPEDGGFVSLHVAEQRERPDDRTAMAAALRFAAEWSRKGVYTWGGRTFYSGSAAYDRWLTAVRDGSIEAFYMGYFIDIMHESRRYAAQFLTEAAERLAEDAALARRLTAAAEHYKQVSGLYRTLEQMFPWMQPHEPIADAERRQQAIERLERIKPLDEEGWAMLEEISMFW</sequence>
<proteinExistence type="predicted"/>
<accession>A0A9X2MSR9</accession>